<keyword evidence="4 8" id="KW-0812">Transmembrane</keyword>
<comment type="similarity">
    <text evidence="2">Belongs to the peptidase S54 family.</text>
</comment>
<feature type="transmembrane region" description="Helical" evidence="8">
    <location>
        <begin position="91"/>
        <end position="107"/>
    </location>
</feature>
<dbReference type="RefSeq" id="WP_155034726.1">
    <property type="nucleotide sequence ID" value="NZ_JBHTIG010000005.1"/>
</dbReference>
<feature type="transmembrane region" description="Helical" evidence="8">
    <location>
        <begin position="138"/>
        <end position="157"/>
    </location>
</feature>
<sequence>MKKVPHLSLSIVLLPLFFVLCIWLVYWLDWSYFYLQLYEFGIYPRTWIGLRGVLFSPFIHGDLKHLYHNSLALFVLLLLLQYFYKKQTSRVIVYGILLSGLFTWLFARTSYHIGASGLIYVMISFIFFKGMRTRYYRLMAVSFVVVVIYGGAVWYMFPSVEEGISWEGHLSGFIVGFILSVWIEEPDIPEKYYRYEWQRPDYDERLDPFMQCFDDQGNFVLKPRENSNEMKNPYRLGLPVIPVDYLSKYVEKL</sequence>
<dbReference type="Gene3D" id="1.20.1540.10">
    <property type="entry name" value="Rhomboid-like"/>
    <property type="match status" value="1"/>
</dbReference>
<evidence type="ECO:0000256" key="1">
    <source>
        <dbReference type="ARBA" id="ARBA00004141"/>
    </source>
</evidence>
<dbReference type="EMBL" id="WMJY01000003">
    <property type="protein sequence ID" value="MTH28739.1"/>
    <property type="molecule type" value="Genomic_DNA"/>
</dbReference>
<keyword evidence="5" id="KW-0378">Hydrolase</keyword>
<dbReference type="GO" id="GO:0006508">
    <property type="term" value="P:proteolysis"/>
    <property type="evidence" value="ECO:0007669"/>
    <property type="project" value="UniProtKB-KW"/>
</dbReference>
<evidence type="ECO:0000313" key="10">
    <source>
        <dbReference type="EMBL" id="MTH28739.1"/>
    </source>
</evidence>
<dbReference type="SUPFAM" id="SSF144091">
    <property type="entry name" value="Rhomboid-like"/>
    <property type="match status" value="1"/>
</dbReference>
<evidence type="ECO:0000256" key="3">
    <source>
        <dbReference type="ARBA" id="ARBA00022670"/>
    </source>
</evidence>
<keyword evidence="11" id="KW-1185">Reference proteome</keyword>
<reference evidence="10 11" key="1">
    <citation type="journal article" date="2006" name="Int. J. Syst. Evol. Microbiol.">
        <title>Myroides pelagicus sp. nov., isolated from seawater in Thailand.</title>
        <authorList>
            <person name="Yoon J."/>
            <person name="Maneerat S."/>
            <person name="Kawai F."/>
            <person name="Yokota A."/>
        </authorList>
    </citation>
    <scope>NUCLEOTIDE SEQUENCE [LARGE SCALE GENOMIC DNA]</scope>
    <source>
        <strain evidence="10 11">SM1T</strain>
    </source>
</reference>
<feature type="transmembrane region" description="Helical" evidence="8">
    <location>
        <begin position="66"/>
        <end position="84"/>
    </location>
</feature>
<dbReference type="OrthoDB" id="465874at2"/>
<dbReference type="PANTHER" id="PTHR43066:SF1">
    <property type="entry name" value="RHOMBOID PROTEIN 2"/>
    <property type="match status" value="1"/>
</dbReference>
<keyword evidence="3 10" id="KW-0645">Protease</keyword>
<dbReference type="InterPro" id="IPR022764">
    <property type="entry name" value="Peptidase_S54_rhomboid_dom"/>
</dbReference>
<dbReference type="Proteomes" id="UP000488936">
    <property type="component" value="Unassembled WGS sequence"/>
</dbReference>
<comment type="caution">
    <text evidence="10">The sequence shown here is derived from an EMBL/GenBank/DDBJ whole genome shotgun (WGS) entry which is preliminary data.</text>
</comment>
<comment type="subcellular location">
    <subcellularLocation>
        <location evidence="1">Membrane</location>
        <topology evidence="1">Multi-pass membrane protein</topology>
    </subcellularLocation>
</comment>
<feature type="transmembrane region" description="Helical" evidence="8">
    <location>
        <begin position="113"/>
        <end position="131"/>
    </location>
</feature>
<dbReference type="AlphaFoldDB" id="A0A7K1GJP6"/>
<keyword evidence="7 8" id="KW-0472">Membrane</keyword>
<evidence type="ECO:0000313" key="11">
    <source>
        <dbReference type="Proteomes" id="UP000488936"/>
    </source>
</evidence>
<evidence type="ECO:0000259" key="9">
    <source>
        <dbReference type="Pfam" id="PF01694"/>
    </source>
</evidence>
<protein>
    <submittedName>
        <fullName evidence="10">Rhomboid family intramembrane serine protease</fullName>
    </submittedName>
</protein>
<dbReference type="GO" id="GO:0016020">
    <property type="term" value="C:membrane"/>
    <property type="evidence" value="ECO:0007669"/>
    <property type="project" value="UniProtKB-SubCell"/>
</dbReference>
<evidence type="ECO:0000256" key="5">
    <source>
        <dbReference type="ARBA" id="ARBA00022801"/>
    </source>
</evidence>
<feature type="transmembrane region" description="Helical" evidence="8">
    <location>
        <begin position="7"/>
        <end position="28"/>
    </location>
</feature>
<evidence type="ECO:0000256" key="7">
    <source>
        <dbReference type="ARBA" id="ARBA00023136"/>
    </source>
</evidence>
<gene>
    <name evidence="10" type="ORF">GJV77_02205</name>
</gene>
<dbReference type="PANTHER" id="PTHR43066">
    <property type="entry name" value="RHOMBOID-RELATED PROTEIN"/>
    <property type="match status" value="1"/>
</dbReference>
<feature type="domain" description="Peptidase S54 rhomboid" evidence="9">
    <location>
        <begin position="53"/>
        <end position="181"/>
    </location>
</feature>
<evidence type="ECO:0000256" key="2">
    <source>
        <dbReference type="ARBA" id="ARBA00009045"/>
    </source>
</evidence>
<evidence type="ECO:0000256" key="4">
    <source>
        <dbReference type="ARBA" id="ARBA00022692"/>
    </source>
</evidence>
<evidence type="ECO:0000256" key="6">
    <source>
        <dbReference type="ARBA" id="ARBA00022989"/>
    </source>
</evidence>
<dbReference type="InterPro" id="IPR035952">
    <property type="entry name" value="Rhomboid-like_sf"/>
</dbReference>
<evidence type="ECO:0000256" key="8">
    <source>
        <dbReference type="SAM" id="Phobius"/>
    </source>
</evidence>
<name>A0A7K1GJP6_9FLAO</name>
<proteinExistence type="inferred from homology"/>
<keyword evidence="6 8" id="KW-1133">Transmembrane helix</keyword>
<organism evidence="10 11">
    <name type="scientific">Myroides pelagicus</name>
    <dbReference type="NCBI Taxonomy" id="270914"/>
    <lineage>
        <taxon>Bacteria</taxon>
        <taxon>Pseudomonadati</taxon>
        <taxon>Bacteroidota</taxon>
        <taxon>Flavobacteriia</taxon>
        <taxon>Flavobacteriales</taxon>
        <taxon>Flavobacteriaceae</taxon>
        <taxon>Myroides</taxon>
    </lineage>
</organism>
<accession>A0A7K1GJP6</accession>
<dbReference type="Pfam" id="PF01694">
    <property type="entry name" value="Rhomboid"/>
    <property type="match status" value="1"/>
</dbReference>
<dbReference type="GO" id="GO:0004252">
    <property type="term" value="F:serine-type endopeptidase activity"/>
    <property type="evidence" value="ECO:0007669"/>
    <property type="project" value="InterPro"/>
</dbReference>